<reference evidence="1" key="2">
    <citation type="submission" date="2021-04" db="EMBL/GenBank/DDBJ databases">
        <authorList>
            <person name="Gilroy R."/>
        </authorList>
    </citation>
    <scope>NUCLEOTIDE SEQUENCE</scope>
    <source>
        <strain evidence="1">ChiGjej1B1-13045</strain>
    </source>
</reference>
<sequence>MLDHVEIVFQDMKPMMKKLKKASYKANMEKFLEEHGNYFRKMTDLTGNADNKEETAGDIAKTFVDQVEKIYASPKNGKIKGTLQMDLNFFMIYYVFPAILLTEHEDAVLIADHLRDEWGNRFKDSRIQYTDYETLYGAFKEKIFGIF</sequence>
<dbReference type="AlphaFoldDB" id="A0A9D2DAK3"/>
<dbReference type="Proteomes" id="UP000824017">
    <property type="component" value="Unassembled WGS sequence"/>
</dbReference>
<gene>
    <name evidence="1" type="ORF">H9817_06305</name>
</gene>
<comment type="caution">
    <text evidence="1">The sequence shown here is derived from an EMBL/GenBank/DDBJ whole genome shotgun (WGS) entry which is preliminary data.</text>
</comment>
<name>A0A9D2DAK3_9FIRM</name>
<proteinExistence type="predicted"/>
<dbReference type="EMBL" id="DXCD01000166">
    <property type="protein sequence ID" value="HIZ13520.1"/>
    <property type="molecule type" value="Genomic_DNA"/>
</dbReference>
<protein>
    <submittedName>
        <fullName evidence="1">Uncharacterized protein</fullName>
    </submittedName>
</protein>
<evidence type="ECO:0000313" key="2">
    <source>
        <dbReference type="Proteomes" id="UP000824017"/>
    </source>
</evidence>
<reference evidence="1" key="1">
    <citation type="journal article" date="2021" name="PeerJ">
        <title>Extensive microbial diversity within the chicken gut microbiome revealed by metagenomics and culture.</title>
        <authorList>
            <person name="Gilroy R."/>
            <person name="Ravi A."/>
            <person name="Getino M."/>
            <person name="Pursley I."/>
            <person name="Horton D.L."/>
            <person name="Alikhan N.F."/>
            <person name="Baker D."/>
            <person name="Gharbi K."/>
            <person name="Hall N."/>
            <person name="Watson M."/>
            <person name="Adriaenssens E.M."/>
            <person name="Foster-Nyarko E."/>
            <person name="Jarju S."/>
            <person name="Secka A."/>
            <person name="Antonio M."/>
            <person name="Oren A."/>
            <person name="Chaudhuri R.R."/>
            <person name="La Ragione R."/>
            <person name="Hildebrand F."/>
            <person name="Pallen M.J."/>
        </authorList>
    </citation>
    <scope>NUCLEOTIDE SEQUENCE</scope>
    <source>
        <strain evidence="1">ChiGjej1B1-13045</strain>
    </source>
</reference>
<accession>A0A9D2DAK3</accession>
<organism evidence="1 2">
    <name type="scientific">Candidatus Mediterraneibacter stercorigallinarum</name>
    <dbReference type="NCBI Taxonomy" id="2838686"/>
    <lineage>
        <taxon>Bacteria</taxon>
        <taxon>Bacillati</taxon>
        <taxon>Bacillota</taxon>
        <taxon>Clostridia</taxon>
        <taxon>Lachnospirales</taxon>
        <taxon>Lachnospiraceae</taxon>
        <taxon>Mediterraneibacter</taxon>
    </lineage>
</organism>
<evidence type="ECO:0000313" key="1">
    <source>
        <dbReference type="EMBL" id="HIZ13520.1"/>
    </source>
</evidence>